<protein>
    <submittedName>
        <fullName evidence="2">Hpt domain-containing protein</fullName>
    </submittedName>
</protein>
<sequence length="116" mass="12823">MDQDRKTRLEEAGIALSVALERFMGNEAMLARYLQKFLTEESYARLLAAVAAGEREAAGVAAHSLKSVCGALGCESMRELVLRQEQHIRNGDWDEAVSMMPEITDSYNNICAALRS</sequence>
<gene>
    <name evidence="2" type="ORF">FYJ44_12830</name>
</gene>
<dbReference type="InterPro" id="IPR036641">
    <property type="entry name" value="HPT_dom_sf"/>
</dbReference>
<feature type="domain" description="HPt" evidence="1">
    <location>
        <begin position="40"/>
        <end position="112"/>
    </location>
</feature>
<accession>A0A6L5XNN5</accession>
<dbReference type="Gene3D" id="1.20.120.160">
    <property type="entry name" value="HPT domain"/>
    <property type="match status" value="1"/>
</dbReference>
<reference evidence="2 3" key="1">
    <citation type="submission" date="2019-09" db="EMBL/GenBank/DDBJ databases">
        <title>In-depth cultivation of the pig gut microbiome towards novel bacterial diversity and tailored functional studies.</title>
        <authorList>
            <person name="Wylensek D."/>
            <person name="Hitch T.C.A."/>
            <person name="Clavel T."/>
        </authorList>
    </citation>
    <scope>NUCLEOTIDE SEQUENCE [LARGE SCALE GENOMIC DNA]</scope>
    <source>
        <strain evidence="2 3">PG-178-WT-4</strain>
    </source>
</reference>
<dbReference type="RefSeq" id="WP_154512757.1">
    <property type="nucleotide sequence ID" value="NZ_VUMH01000016.1"/>
</dbReference>
<keyword evidence="3" id="KW-1185">Reference proteome</keyword>
<comment type="caution">
    <text evidence="2">The sequence shown here is derived from an EMBL/GenBank/DDBJ whole genome shotgun (WGS) entry which is preliminary data.</text>
</comment>
<dbReference type="AlphaFoldDB" id="A0A6L5XNN5"/>
<name>A0A6L5XNN5_9BACT</name>
<dbReference type="Pfam" id="PF01627">
    <property type="entry name" value="Hpt"/>
    <property type="match status" value="1"/>
</dbReference>
<evidence type="ECO:0000313" key="2">
    <source>
        <dbReference type="EMBL" id="MSS28894.1"/>
    </source>
</evidence>
<dbReference type="InterPro" id="IPR008207">
    <property type="entry name" value="Sig_transdc_His_kin_Hpt_dom"/>
</dbReference>
<evidence type="ECO:0000259" key="1">
    <source>
        <dbReference type="Pfam" id="PF01627"/>
    </source>
</evidence>
<organism evidence="2 3">
    <name type="scientific">Desulfovibrio porci</name>
    <dbReference type="NCBI Taxonomy" id="2605782"/>
    <lineage>
        <taxon>Bacteria</taxon>
        <taxon>Pseudomonadati</taxon>
        <taxon>Thermodesulfobacteriota</taxon>
        <taxon>Desulfovibrionia</taxon>
        <taxon>Desulfovibrionales</taxon>
        <taxon>Desulfovibrionaceae</taxon>
        <taxon>Desulfovibrio</taxon>
    </lineage>
</organism>
<proteinExistence type="predicted"/>
<dbReference type="Proteomes" id="UP000477488">
    <property type="component" value="Unassembled WGS sequence"/>
</dbReference>
<dbReference type="SUPFAM" id="SSF47226">
    <property type="entry name" value="Histidine-containing phosphotransfer domain, HPT domain"/>
    <property type="match status" value="1"/>
</dbReference>
<dbReference type="GO" id="GO:0000160">
    <property type="term" value="P:phosphorelay signal transduction system"/>
    <property type="evidence" value="ECO:0007669"/>
    <property type="project" value="InterPro"/>
</dbReference>
<dbReference type="EMBL" id="VUMH01000016">
    <property type="protein sequence ID" value="MSS28894.1"/>
    <property type="molecule type" value="Genomic_DNA"/>
</dbReference>
<dbReference type="GO" id="GO:0004672">
    <property type="term" value="F:protein kinase activity"/>
    <property type="evidence" value="ECO:0007669"/>
    <property type="project" value="UniProtKB-ARBA"/>
</dbReference>
<evidence type="ECO:0000313" key="3">
    <source>
        <dbReference type="Proteomes" id="UP000477488"/>
    </source>
</evidence>